<sequence length="184" mass="19702">MGANGNIGVIYAGRSIAGLGAGRTTVVGPIYLAEVAPVSIRCLCTCVFAGFMYLGIVLAYFTNYGCQVSLDDTSHKRWVGTLDDYVLTKSKLGTSSDAIAFLAWFNWAFGWNSMQYLLTAELFPLRIRGIATSISVTPHLANQNGNSRAALNMLLSTDQGGLTPKGTFWLFAAITTLGVFLGLV</sequence>
<evidence type="ECO:0000256" key="4">
    <source>
        <dbReference type="ARBA" id="ARBA00023136"/>
    </source>
</evidence>
<gene>
    <name evidence="6" type="ORF">BDV29DRAFT_161830</name>
</gene>
<dbReference type="PANTHER" id="PTHR48022:SF8">
    <property type="entry name" value="MAJOR FACILITATOR SUPERFAMILY (MFS) PROFILE DOMAIN-CONTAINING PROTEIN-RELATED"/>
    <property type="match status" value="1"/>
</dbReference>
<dbReference type="PANTHER" id="PTHR48022">
    <property type="entry name" value="PLASTIDIC GLUCOSE TRANSPORTER 4"/>
    <property type="match status" value="1"/>
</dbReference>
<keyword evidence="2 5" id="KW-0812">Transmembrane</keyword>
<reference evidence="6 7" key="1">
    <citation type="submission" date="2019-04" db="EMBL/GenBank/DDBJ databases">
        <title>Friends and foes A comparative genomics study of 23 Aspergillus species from section Flavi.</title>
        <authorList>
            <consortium name="DOE Joint Genome Institute"/>
            <person name="Kjaerbolling I."/>
            <person name="Vesth T."/>
            <person name="Frisvad J.C."/>
            <person name="Nybo J.L."/>
            <person name="Theobald S."/>
            <person name="Kildgaard S."/>
            <person name="Isbrandt T."/>
            <person name="Kuo A."/>
            <person name="Sato A."/>
            <person name="Lyhne E.K."/>
            <person name="Kogle M.E."/>
            <person name="Wiebenga A."/>
            <person name="Kun R.S."/>
            <person name="Lubbers R.J."/>
            <person name="Makela M.R."/>
            <person name="Barry K."/>
            <person name="Chovatia M."/>
            <person name="Clum A."/>
            <person name="Daum C."/>
            <person name="Haridas S."/>
            <person name="He G."/>
            <person name="LaButti K."/>
            <person name="Lipzen A."/>
            <person name="Mondo S."/>
            <person name="Riley R."/>
            <person name="Salamov A."/>
            <person name="Simmons B.A."/>
            <person name="Magnuson J.K."/>
            <person name="Henrissat B."/>
            <person name="Mortensen U.H."/>
            <person name="Larsen T.O."/>
            <person name="Devries R.P."/>
            <person name="Grigoriev I.V."/>
            <person name="Machida M."/>
            <person name="Baker S.E."/>
            <person name="Andersen M.R."/>
        </authorList>
    </citation>
    <scope>NUCLEOTIDE SEQUENCE [LARGE SCALE GENOMIC DNA]</scope>
    <source>
        <strain evidence="6 7">CBS 151.66</strain>
    </source>
</reference>
<dbReference type="OrthoDB" id="5296287at2759"/>
<dbReference type="AlphaFoldDB" id="A0A5N5WKS3"/>
<dbReference type="InterPro" id="IPR005829">
    <property type="entry name" value="Sugar_transporter_CS"/>
</dbReference>
<evidence type="ECO:0000256" key="5">
    <source>
        <dbReference type="SAM" id="Phobius"/>
    </source>
</evidence>
<dbReference type="InterPro" id="IPR036259">
    <property type="entry name" value="MFS_trans_sf"/>
</dbReference>
<evidence type="ECO:0000313" key="7">
    <source>
        <dbReference type="Proteomes" id="UP000326565"/>
    </source>
</evidence>
<evidence type="ECO:0000313" key="6">
    <source>
        <dbReference type="EMBL" id="KAB8069033.1"/>
    </source>
</evidence>
<organism evidence="6 7">
    <name type="scientific">Aspergillus leporis</name>
    <dbReference type="NCBI Taxonomy" id="41062"/>
    <lineage>
        <taxon>Eukaryota</taxon>
        <taxon>Fungi</taxon>
        <taxon>Dikarya</taxon>
        <taxon>Ascomycota</taxon>
        <taxon>Pezizomycotina</taxon>
        <taxon>Eurotiomycetes</taxon>
        <taxon>Eurotiomycetidae</taxon>
        <taxon>Eurotiales</taxon>
        <taxon>Aspergillaceae</taxon>
        <taxon>Aspergillus</taxon>
        <taxon>Aspergillus subgen. Circumdati</taxon>
    </lineage>
</organism>
<comment type="subcellular location">
    <subcellularLocation>
        <location evidence="1">Membrane</location>
        <topology evidence="1">Multi-pass membrane protein</topology>
    </subcellularLocation>
</comment>
<dbReference type="GO" id="GO:0005351">
    <property type="term" value="F:carbohydrate:proton symporter activity"/>
    <property type="evidence" value="ECO:0007669"/>
    <property type="project" value="TreeGrafter"/>
</dbReference>
<accession>A0A5N5WKS3</accession>
<evidence type="ECO:0000256" key="2">
    <source>
        <dbReference type="ARBA" id="ARBA00022692"/>
    </source>
</evidence>
<dbReference type="Proteomes" id="UP000326565">
    <property type="component" value="Unassembled WGS sequence"/>
</dbReference>
<keyword evidence="4 5" id="KW-0472">Membrane</keyword>
<dbReference type="Pfam" id="PF00083">
    <property type="entry name" value="Sugar_tr"/>
    <property type="match status" value="2"/>
</dbReference>
<evidence type="ECO:0000256" key="3">
    <source>
        <dbReference type="ARBA" id="ARBA00022989"/>
    </source>
</evidence>
<keyword evidence="3 5" id="KW-1133">Transmembrane helix</keyword>
<proteinExistence type="predicted"/>
<name>A0A5N5WKS3_9EURO</name>
<dbReference type="Gene3D" id="1.20.1250.20">
    <property type="entry name" value="MFS general substrate transporter like domains"/>
    <property type="match status" value="2"/>
</dbReference>
<dbReference type="SUPFAM" id="SSF103473">
    <property type="entry name" value="MFS general substrate transporter"/>
    <property type="match status" value="1"/>
</dbReference>
<dbReference type="GO" id="GO:0016020">
    <property type="term" value="C:membrane"/>
    <property type="evidence" value="ECO:0007669"/>
    <property type="project" value="UniProtKB-SubCell"/>
</dbReference>
<dbReference type="EMBL" id="ML732360">
    <property type="protein sequence ID" value="KAB8069033.1"/>
    <property type="molecule type" value="Genomic_DNA"/>
</dbReference>
<keyword evidence="7" id="KW-1185">Reference proteome</keyword>
<dbReference type="InterPro" id="IPR005828">
    <property type="entry name" value="MFS_sugar_transport-like"/>
</dbReference>
<dbReference type="InterPro" id="IPR050360">
    <property type="entry name" value="MFS_Sugar_Transporters"/>
</dbReference>
<dbReference type="PROSITE" id="PS00217">
    <property type="entry name" value="SUGAR_TRANSPORT_2"/>
    <property type="match status" value="1"/>
</dbReference>
<evidence type="ECO:0008006" key="8">
    <source>
        <dbReference type="Google" id="ProtNLM"/>
    </source>
</evidence>
<protein>
    <recommendedName>
        <fullName evidence="8">General substrate transporter</fullName>
    </recommendedName>
</protein>
<feature type="transmembrane region" description="Helical" evidence="5">
    <location>
        <begin position="38"/>
        <end position="61"/>
    </location>
</feature>
<evidence type="ECO:0000256" key="1">
    <source>
        <dbReference type="ARBA" id="ARBA00004141"/>
    </source>
</evidence>
<feature type="transmembrane region" description="Helical" evidence="5">
    <location>
        <begin position="166"/>
        <end position="183"/>
    </location>
</feature>